<gene>
    <name evidence="3" type="ORF">ACFP3V_07880</name>
</gene>
<dbReference type="InterPro" id="IPR025736">
    <property type="entry name" value="PucR_C-HTH_dom"/>
</dbReference>
<dbReference type="Gene3D" id="1.10.10.2840">
    <property type="entry name" value="PucR C-terminal helix-turn-helix domain"/>
    <property type="match status" value="1"/>
</dbReference>
<evidence type="ECO:0000259" key="1">
    <source>
        <dbReference type="Pfam" id="PF07905"/>
    </source>
</evidence>
<dbReference type="Proteomes" id="UP001596174">
    <property type="component" value="Unassembled WGS sequence"/>
</dbReference>
<reference evidence="4" key="1">
    <citation type="journal article" date="2019" name="Int. J. Syst. Evol. Microbiol.">
        <title>The Global Catalogue of Microorganisms (GCM) 10K type strain sequencing project: providing services to taxonomists for standard genome sequencing and annotation.</title>
        <authorList>
            <consortium name="The Broad Institute Genomics Platform"/>
            <consortium name="The Broad Institute Genome Sequencing Center for Infectious Disease"/>
            <person name="Wu L."/>
            <person name="Ma J."/>
        </authorList>
    </citation>
    <scope>NUCLEOTIDE SEQUENCE [LARGE SCALE GENOMIC DNA]</scope>
    <source>
        <strain evidence="4">JCM 4816</strain>
    </source>
</reference>
<dbReference type="InterPro" id="IPR012914">
    <property type="entry name" value="PucR_dom"/>
</dbReference>
<dbReference type="PANTHER" id="PTHR33744">
    <property type="entry name" value="CARBOHYDRATE DIACID REGULATOR"/>
    <property type="match status" value="1"/>
</dbReference>
<feature type="domain" description="PucR C-terminal helix-turn-helix" evidence="2">
    <location>
        <begin position="467"/>
        <end position="522"/>
    </location>
</feature>
<protein>
    <submittedName>
        <fullName evidence="3">PucR family transcriptional regulator</fullName>
    </submittedName>
</protein>
<dbReference type="RefSeq" id="WP_380581260.1">
    <property type="nucleotide sequence ID" value="NZ_JBHSQJ010000024.1"/>
</dbReference>
<proteinExistence type="predicted"/>
<comment type="caution">
    <text evidence="3">The sequence shown here is derived from an EMBL/GenBank/DDBJ whole genome shotgun (WGS) entry which is preliminary data.</text>
</comment>
<name>A0ABW1FZX8_9ACTN</name>
<dbReference type="InterPro" id="IPR042070">
    <property type="entry name" value="PucR_C-HTH_sf"/>
</dbReference>
<accession>A0ABW1FZX8</accession>
<sequence>MTVQPADDVRASSVTLASLVQMTGLGLLVRAGEQELGRPVRWVHTSELDDPVPYLEGGELLLTTGLKLGRGKEKLRQYVHRLADAGIAGLGIGVGLSWEQIPAALVEAAEERGLPLLEVPQPTPFIAISKAVTAALAAEQYQAVTSAIETQEELTRAALGRDGAAAVVRRLAARLGGWAALYDASGAVSVAAPDWAARRAGRLRPEVDRLRGRPAPSSAALQGDEGGSQDYVVVQSLGADRRARGFLAVGTEDRLTSGERYVLNAAVALLTLTLERSRDLRLAEDRMRGALLRLVLAGETATAREVAAALTGGLPEGRVRVLLAAPTTGADEASAGVLDELAERVEQAAQRAGEGLLIAPVGERLVLIALDGGAAHRACADAALDLEGAALGISGPTVLESAGTAETEAERALAVALRSGRRVVDHDEVGAGSLLPLLGDEAVLAFAEGLLRPLREHDRTSRGDLEASLRAWLSRHGQWDAAAADLGVHRHTLRYRMRRVEELLGRSLDDADVRMELWLALRSQSDS</sequence>
<dbReference type="Pfam" id="PF13556">
    <property type="entry name" value="HTH_30"/>
    <property type="match status" value="1"/>
</dbReference>
<dbReference type="EMBL" id="JBHSQJ010000024">
    <property type="protein sequence ID" value="MFC5907136.1"/>
    <property type="molecule type" value="Genomic_DNA"/>
</dbReference>
<evidence type="ECO:0000313" key="4">
    <source>
        <dbReference type="Proteomes" id="UP001596174"/>
    </source>
</evidence>
<evidence type="ECO:0000259" key="2">
    <source>
        <dbReference type="Pfam" id="PF13556"/>
    </source>
</evidence>
<dbReference type="Pfam" id="PF07905">
    <property type="entry name" value="PucR"/>
    <property type="match status" value="1"/>
</dbReference>
<keyword evidence="4" id="KW-1185">Reference proteome</keyword>
<feature type="domain" description="Purine catabolism PurC-like" evidence="1">
    <location>
        <begin position="20"/>
        <end position="136"/>
    </location>
</feature>
<evidence type="ECO:0000313" key="3">
    <source>
        <dbReference type="EMBL" id="MFC5907136.1"/>
    </source>
</evidence>
<dbReference type="InterPro" id="IPR051448">
    <property type="entry name" value="CdaR-like_regulators"/>
</dbReference>
<dbReference type="PANTHER" id="PTHR33744:SF1">
    <property type="entry name" value="DNA-BINDING TRANSCRIPTIONAL ACTIVATOR ADER"/>
    <property type="match status" value="1"/>
</dbReference>
<organism evidence="3 4">
    <name type="scientific">Streptacidiphilus monticola</name>
    <dbReference type="NCBI Taxonomy" id="2161674"/>
    <lineage>
        <taxon>Bacteria</taxon>
        <taxon>Bacillati</taxon>
        <taxon>Actinomycetota</taxon>
        <taxon>Actinomycetes</taxon>
        <taxon>Kitasatosporales</taxon>
        <taxon>Streptomycetaceae</taxon>
        <taxon>Streptacidiphilus</taxon>
    </lineage>
</organism>